<dbReference type="EMBL" id="LRQI01000024">
    <property type="protein sequence ID" value="KXA39667.1"/>
    <property type="molecule type" value="Genomic_DNA"/>
</dbReference>
<dbReference type="AlphaFoldDB" id="A0ABD4EHU3"/>
<reference evidence="1 2" key="1">
    <citation type="submission" date="2016-01" db="EMBL/GenBank/DDBJ databases">
        <authorList>
            <person name="Mitreva M."/>
            <person name="Pepin K.H."/>
            <person name="Mihindukulasuriya K.A."/>
            <person name="Fulton R."/>
            <person name="Fronick C."/>
            <person name="O'Laughlin M."/>
            <person name="Miner T."/>
            <person name="Herter B."/>
            <person name="Rosa B.A."/>
            <person name="Cordes M."/>
            <person name="Tomlinson C."/>
            <person name="Wollam A."/>
            <person name="Palsikar V.B."/>
            <person name="Mardis E.R."/>
            <person name="Wilson R.K."/>
        </authorList>
    </citation>
    <scope>NUCLEOTIDE SEQUENCE [LARGE SCALE GENOMIC DNA]</scope>
    <source>
        <strain evidence="1 2">MJR7738</strain>
    </source>
</reference>
<evidence type="ECO:0000313" key="1">
    <source>
        <dbReference type="EMBL" id="KXA39667.1"/>
    </source>
</evidence>
<name>A0ABD4EHU3_STALU</name>
<gene>
    <name evidence="1" type="ORF">HMPREF3225_00567</name>
</gene>
<dbReference type="Proteomes" id="UP000070063">
    <property type="component" value="Unassembled WGS sequence"/>
</dbReference>
<organism evidence="1 2">
    <name type="scientific">Staphylococcus lugdunensis</name>
    <dbReference type="NCBI Taxonomy" id="28035"/>
    <lineage>
        <taxon>Bacteria</taxon>
        <taxon>Bacillati</taxon>
        <taxon>Bacillota</taxon>
        <taxon>Bacilli</taxon>
        <taxon>Bacillales</taxon>
        <taxon>Staphylococcaceae</taxon>
        <taxon>Staphylococcus</taxon>
    </lineage>
</organism>
<protein>
    <submittedName>
        <fullName evidence="1">Uncharacterized protein</fullName>
    </submittedName>
</protein>
<sequence>MILLAIVVVIENKDMMKGFANESKCLVLFALKAKSFRRIYNMNSLHFIL</sequence>
<evidence type="ECO:0000313" key="2">
    <source>
        <dbReference type="Proteomes" id="UP000070063"/>
    </source>
</evidence>
<comment type="caution">
    <text evidence="1">The sequence shown here is derived from an EMBL/GenBank/DDBJ whole genome shotgun (WGS) entry which is preliminary data.</text>
</comment>
<accession>A0ABD4EHU3</accession>
<proteinExistence type="predicted"/>